<protein>
    <recommendedName>
        <fullName evidence="4">Carboxypeptidase-like protein</fullName>
    </recommendedName>
</protein>
<dbReference type="EMBL" id="QAOQ01000002">
    <property type="protein sequence ID" value="PTQ99648.1"/>
    <property type="molecule type" value="Genomic_DNA"/>
</dbReference>
<dbReference type="RefSeq" id="WP_107827567.1">
    <property type="nucleotide sequence ID" value="NZ_CP160205.1"/>
</dbReference>
<keyword evidence="3" id="KW-1185">Reference proteome</keyword>
<name>A0A2T5JD01_9SPHI</name>
<evidence type="ECO:0000313" key="2">
    <source>
        <dbReference type="EMBL" id="PTQ99648.1"/>
    </source>
</evidence>
<reference evidence="2 3" key="1">
    <citation type="submission" date="2018-04" db="EMBL/GenBank/DDBJ databases">
        <title>Genomic Encyclopedia of Archaeal and Bacterial Type Strains, Phase II (KMG-II): from individual species to whole genera.</title>
        <authorList>
            <person name="Goeker M."/>
        </authorList>
    </citation>
    <scope>NUCLEOTIDE SEQUENCE [LARGE SCALE GENOMIC DNA]</scope>
    <source>
        <strain evidence="2 3">DSM 26809</strain>
    </source>
</reference>
<evidence type="ECO:0000313" key="3">
    <source>
        <dbReference type="Proteomes" id="UP000244168"/>
    </source>
</evidence>
<dbReference type="InterPro" id="IPR008969">
    <property type="entry name" value="CarboxyPept-like_regulatory"/>
</dbReference>
<dbReference type="Proteomes" id="UP000244168">
    <property type="component" value="Unassembled WGS sequence"/>
</dbReference>
<keyword evidence="1" id="KW-0732">Signal</keyword>
<gene>
    <name evidence="2" type="ORF">C8P68_102476</name>
</gene>
<evidence type="ECO:0008006" key="4">
    <source>
        <dbReference type="Google" id="ProtNLM"/>
    </source>
</evidence>
<comment type="caution">
    <text evidence="2">The sequence shown here is derived from an EMBL/GenBank/DDBJ whole genome shotgun (WGS) entry which is preliminary data.</text>
</comment>
<dbReference type="SUPFAM" id="SSF49464">
    <property type="entry name" value="Carboxypeptidase regulatory domain-like"/>
    <property type="match status" value="1"/>
</dbReference>
<dbReference type="AlphaFoldDB" id="A0A2T5JD01"/>
<feature type="signal peptide" evidence="1">
    <location>
        <begin position="1"/>
        <end position="19"/>
    </location>
</feature>
<sequence>MKKLWLFIIVLITSLPALAQQRMLDGVVYDKNTNERIAKVNVQNTRTKESVYNTLKAEFKISVQNNDQLIITKTGYFPDTVRVPTGNSLIVYLKPTAIALKQVTITDTAQTPQKRYLAVKKEYSKAYGSNAYSDILTSTPGLGAGLSIDAIWNSISRSGRNAARLREVIERDYHEDIINYRFNKTFVASITGLKDPQLSDFMIKYRPGYYLVTTANQYEFIASIRTNLKRYLRNPHVYGLPTLITPQGGPPIP</sequence>
<dbReference type="OrthoDB" id="714262at2"/>
<organism evidence="2 3">
    <name type="scientific">Mucilaginibacter yixingensis</name>
    <dbReference type="NCBI Taxonomy" id="1295612"/>
    <lineage>
        <taxon>Bacteria</taxon>
        <taxon>Pseudomonadati</taxon>
        <taxon>Bacteroidota</taxon>
        <taxon>Sphingobacteriia</taxon>
        <taxon>Sphingobacteriales</taxon>
        <taxon>Sphingobacteriaceae</taxon>
        <taxon>Mucilaginibacter</taxon>
    </lineage>
</organism>
<feature type="chain" id="PRO_5015636110" description="Carboxypeptidase-like protein" evidence="1">
    <location>
        <begin position="20"/>
        <end position="253"/>
    </location>
</feature>
<accession>A0A2T5JD01</accession>
<evidence type="ECO:0000256" key="1">
    <source>
        <dbReference type="SAM" id="SignalP"/>
    </source>
</evidence>
<proteinExistence type="predicted"/>